<accession>A0ABT0RSR8</accession>
<keyword evidence="4" id="KW-1185">Reference proteome</keyword>
<gene>
    <name evidence="3" type="ORF">LZ496_04530</name>
</gene>
<dbReference type="CDD" id="cd00299">
    <property type="entry name" value="GST_C_family"/>
    <property type="match status" value="1"/>
</dbReference>
<evidence type="ECO:0000313" key="3">
    <source>
        <dbReference type="EMBL" id="MCL6698052.1"/>
    </source>
</evidence>
<feature type="domain" description="GST N-terminal" evidence="1">
    <location>
        <begin position="1"/>
        <end position="77"/>
    </location>
</feature>
<feature type="domain" description="GST C-terminal" evidence="2">
    <location>
        <begin position="82"/>
        <end position="214"/>
    </location>
</feature>
<dbReference type="SUPFAM" id="SSF47616">
    <property type="entry name" value="GST C-terminal domain-like"/>
    <property type="match status" value="1"/>
</dbReference>
<sequence>MILYGSTMSPFVRKVAAYAAEKGIELDLQQTGFPNPTPEFCAASPFKKMPALADGDYLLSDSSAIIHYLEAKYPEPELIPAEPRARGRVIWFDEFADTLLFACGAKIFFNKVVAPRFLGREGDLSAAEAAERDELPPLLDYLEGVIPDSGYLVGDRLTLADISVAGPFANFSHCQVAIDEGRYPRVTRYVAGILSRPSFTRYVEREAAFLARESA</sequence>
<evidence type="ECO:0000259" key="2">
    <source>
        <dbReference type="PROSITE" id="PS50405"/>
    </source>
</evidence>
<dbReference type="Pfam" id="PF14497">
    <property type="entry name" value="GST_C_3"/>
    <property type="match status" value="1"/>
</dbReference>
<organism evidence="3 4">
    <name type="scientific">Sphingomonas caseinilyticus</name>
    <dbReference type="NCBI Taxonomy" id="2908205"/>
    <lineage>
        <taxon>Bacteria</taxon>
        <taxon>Pseudomonadati</taxon>
        <taxon>Pseudomonadota</taxon>
        <taxon>Alphaproteobacteria</taxon>
        <taxon>Sphingomonadales</taxon>
        <taxon>Sphingomonadaceae</taxon>
        <taxon>Sphingomonas</taxon>
    </lineage>
</organism>
<dbReference type="PROSITE" id="PS50405">
    <property type="entry name" value="GST_CTER"/>
    <property type="match status" value="1"/>
</dbReference>
<dbReference type="InterPro" id="IPR010987">
    <property type="entry name" value="Glutathione-S-Trfase_C-like"/>
</dbReference>
<dbReference type="Gene3D" id="1.20.1050.10">
    <property type="match status" value="1"/>
</dbReference>
<dbReference type="InterPro" id="IPR040079">
    <property type="entry name" value="Glutathione_S-Trfase"/>
</dbReference>
<dbReference type="CDD" id="cd00570">
    <property type="entry name" value="GST_N_family"/>
    <property type="match status" value="1"/>
</dbReference>
<reference evidence="3 4" key="1">
    <citation type="submission" date="2022-05" db="EMBL/GenBank/DDBJ databases">
        <authorList>
            <person name="Jo J.-H."/>
            <person name="Im W.-T."/>
        </authorList>
    </citation>
    <scope>NUCLEOTIDE SEQUENCE [LARGE SCALE GENOMIC DNA]</scope>
    <source>
        <strain evidence="3 4">NSE70-1</strain>
    </source>
</reference>
<evidence type="ECO:0000259" key="1">
    <source>
        <dbReference type="PROSITE" id="PS50404"/>
    </source>
</evidence>
<dbReference type="PROSITE" id="PS50404">
    <property type="entry name" value="GST_NTER"/>
    <property type="match status" value="1"/>
</dbReference>
<evidence type="ECO:0000313" key="4">
    <source>
        <dbReference type="Proteomes" id="UP001203410"/>
    </source>
</evidence>
<protein>
    <submittedName>
        <fullName evidence="3">Glutathione S-transferase family protein</fullName>
    </submittedName>
</protein>
<dbReference type="InterPro" id="IPR004046">
    <property type="entry name" value="GST_C"/>
</dbReference>
<dbReference type="PANTHER" id="PTHR44051">
    <property type="entry name" value="GLUTATHIONE S-TRANSFERASE-RELATED"/>
    <property type="match status" value="1"/>
</dbReference>
<dbReference type="InterPro" id="IPR004045">
    <property type="entry name" value="Glutathione_S-Trfase_N"/>
</dbReference>
<comment type="caution">
    <text evidence="3">The sequence shown here is derived from an EMBL/GenBank/DDBJ whole genome shotgun (WGS) entry which is preliminary data.</text>
</comment>
<dbReference type="SUPFAM" id="SSF52833">
    <property type="entry name" value="Thioredoxin-like"/>
    <property type="match status" value="1"/>
</dbReference>
<dbReference type="InterPro" id="IPR036282">
    <property type="entry name" value="Glutathione-S-Trfase_C_sf"/>
</dbReference>
<dbReference type="PANTHER" id="PTHR44051:SF9">
    <property type="entry name" value="GLUTATHIONE S-TRANSFERASE 1"/>
    <property type="match status" value="1"/>
</dbReference>
<name>A0ABT0RSR8_9SPHN</name>
<dbReference type="InterPro" id="IPR036249">
    <property type="entry name" value="Thioredoxin-like_sf"/>
</dbReference>
<dbReference type="SFLD" id="SFLDG00358">
    <property type="entry name" value="Main_(cytGST)"/>
    <property type="match status" value="1"/>
</dbReference>
<dbReference type="Gene3D" id="3.40.30.10">
    <property type="entry name" value="Glutaredoxin"/>
    <property type="match status" value="1"/>
</dbReference>
<dbReference type="SFLD" id="SFLDS00019">
    <property type="entry name" value="Glutathione_Transferase_(cytos"/>
    <property type="match status" value="1"/>
</dbReference>
<proteinExistence type="predicted"/>
<dbReference type="Proteomes" id="UP001203410">
    <property type="component" value="Unassembled WGS sequence"/>
</dbReference>
<dbReference type="EMBL" id="JAMGBA010000001">
    <property type="protein sequence ID" value="MCL6698052.1"/>
    <property type="molecule type" value="Genomic_DNA"/>
</dbReference>
<dbReference type="Pfam" id="PF13417">
    <property type="entry name" value="GST_N_3"/>
    <property type="match status" value="1"/>
</dbReference>
<dbReference type="RefSeq" id="WP_249903397.1">
    <property type="nucleotide sequence ID" value="NZ_JAMGBA010000001.1"/>
</dbReference>